<dbReference type="Gene3D" id="6.20.250.70">
    <property type="match status" value="1"/>
</dbReference>
<feature type="compositionally biased region" description="Acidic residues" evidence="1">
    <location>
        <begin position="46"/>
        <end position="55"/>
    </location>
</feature>
<organism evidence="2 3">
    <name type="scientific">Pythium oligandrum</name>
    <name type="common">Mycoparasitic fungus</name>
    <dbReference type="NCBI Taxonomy" id="41045"/>
    <lineage>
        <taxon>Eukaryota</taxon>
        <taxon>Sar</taxon>
        <taxon>Stramenopiles</taxon>
        <taxon>Oomycota</taxon>
        <taxon>Peronosporomycetes</taxon>
        <taxon>Pythiales</taxon>
        <taxon>Pythiaceae</taxon>
        <taxon>Pythium</taxon>
    </lineage>
</organism>
<dbReference type="InterPro" id="IPR013240">
    <property type="entry name" value="DNA-dir_RNA_pol1_su_RPA34"/>
</dbReference>
<dbReference type="EMBL" id="SPLM01000001">
    <property type="protein sequence ID" value="TMW69234.1"/>
    <property type="molecule type" value="Genomic_DNA"/>
</dbReference>
<dbReference type="Pfam" id="PF08208">
    <property type="entry name" value="RNA_polI_A34"/>
    <property type="match status" value="1"/>
</dbReference>
<feature type="region of interest" description="Disordered" evidence="1">
    <location>
        <begin position="170"/>
        <end position="213"/>
    </location>
</feature>
<sequence length="213" mass="23442">MAKKVLNLSRKQEDSSSAASSSSGSEDEREQQPQHEDRDDSGSENSESDEEDEYEIPPGFESVSGPSTITRESVLDDKKELWFFKLPKNVDASTLANLTFKVDAQTGAAAGKVITSVKHDGKSYQLQTEDALLTNQLVNAFPSANDRKKYTLAKPFARCFSLIEERAELKKRPATESAAAEPAQDTPSKKHKSKSKSKSSVESTKSKKSKNKH</sequence>
<evidence type="ECO:0000313" key="2">
    <source>
        <dbReference type="EMBL" id="TMW69234.1"/>
    </source>
</evidence>
<dbReference type="AlphaFoldDB" id="A0A8K1CTE7"/>
<proteinExistence type="predicted"/>
<dbReference type="Proteomes" id="UP000794436">
    <property type="component" value="Unassembled WGS sequence"/>
</dbReference>
<protein>
    <submittedName>
        <fullName evidence="2">Uncharacterized protein</fullName>
    </submittedName>
</protein>
<dbReference type="PANTHER" id="PTHR28155">
    <property type="entry name" value="ACR243WP"/>
    <property type="match status" value="1"/>
</dbReference>
<gene>
    <name evidence="2" type="ORF">Poli38472_001390</name>
</gene>
<accession>A0A8K1CTE7</accession>
<reference evidence="2" key="1">
    <citation type="submission" date="2019-03" db="EMBL/GenBank/DDBJ databases">
        <title>Long read genome sequence of the mycoparasitic Pythium oligandrum ATCC 38472 isolated from sugarbeet rhizosphere.</title>
        <authorList>
            <person name="Gaulin E."/>
        </authorList>
    </citation>
    <scope>NUCLEOTIDE SEQUENCE</scope>
    <source>
        <strain evidence="2">ATCC 38472_TT</strain>
    </source>
</reference>
<comment type="caution">
    <text evidence="2">The sequence shown here is derived from an EMBL/GenBank/DDBJ whole genome shotgun (WGS) entry which is preliminary data.</text>
</comment>
<feature type="compositionally biased region" description="Low complexity" evidence="1">
    <location>
        <begin position="15"/>
        <end position="24"/>
    </location>
</feature>
<keyword evidence="3" id="KW-1185">Reference proteome</keyword>
<evidence type="ECO:0000256" key="1">
    <source>
        <dbReference type="SAM" id="MobiDB-lite"/>
    </source>
</evidence>
<name>A0A8K1CTE7_PYTOL</name>
<evidence type="ECO:0000313" key="3">
    <source>
        <dbReference type="Proteomes" id="UP000794436"/>
    </source>
</evidence>
<feature type="compositionally biased region" description="Basic and acidic residues" evidence="1">
    <location>
        <begin position="30"/>
        <end position="41"/>
    </location>
</feature>
<dbReference type="OrthoDB" id="76224at2759"/>
<feature type="region of interest" description="Disordered" evidence="1">
    <location>
        <begin position="1"/>
        <end position="68"/>
    </location>
</feature>
<dbReference type="GO" id="GO:0006360">
    <property type="term" value="P:transcription by RNA polymerase I"/>
    <property type="evidence" value="ECO:0007669"/>
    <property type="project" value="InterPro"/>
</dbReference>
<dbReference type="InterPro" id="IPR053263">
    <property type="entry name" value="Euk_RPA34_RNAP_subunit"/>
</dbReference>
<dbReference type="PANTHER" id="PTHR28155:SF1">
    <property type="entry name" value="DNA-DIRECTED RNA POLYMERASE I SUBUNIT RPA34.5-DOMAIN-CONTAINING PROTEIN"/>
    <property type="match status" value="1"/>
</dbReference>